<dbReference type="PANTHER" id="PTHR12110">
    <property type="entry name" value="HYDROXYPYRUVATE ISOMERASE"/>
    <property type="match status" value="1"/>
</dbReference>
<dbReference type="SUPFAM" id="SSF51658">
    <property type="entry name" value="Xylose isomerase-like"/>
    <property type="match status" value="1"/>
</dbReference>
<accession>A0ABY7VUI3</accession>
<sequence>MKEINRRNFLRTSAALSLGLSTSCISPDEKALFEISLAQWSLHRLLESRELSNLQFPEFTKKTFGIDAVEYVNGFFPNNTDTYLKDLKKRCDDHGVKSVLMMCDGLGDLGDQDKTKRRKVVENHFSWVESAKFLGCHSIRVNAKSTGSYDEQMNLAADGLTQLAIFAKTLKMNVIVENHGGLSSNGKWLESLMKKVDLENCGTLPDFGNFNDYDRYQGVRELMPYAKGVSAKSHEFDSRGREVHSDYEKMMKLVLDAGYRGYVGIEYEGNKHSEIEGIKLTRNLLRKIQQKQFKNYKS</sequence>
<dbReference type="InterPro" id="IPR006311">
    <property type="entry name" value="TAT_signal"/>
</dbReference>
<dbReference type="Proteomes" id="UP001214250">
    <property type="component" value="Chromosome 1"/>
</dbReference>
<dbReference type="InterPro" id="IPR036237">
    <property type="entry name" value="Xyl_isomerase-like_sf"/>
</dbReference>
<reference evidence="2 3" key="1">
    <citation type="submission" date="2023-02" db="EMBL/GenBank/DDBJ databases">
        <title>Genome sequence of Lentisphaera profundi SAORIC-696.</title>
        <authorList>
            <person name="Kim e."/>
            <person name="Cho J.-C."/>
            <person name="Choi A."/>
            <person name="Kang I."/>
        </authorList>
    </citation>
    <scope>NUCLEOTIDE SEQUENCE [LARGE SCALE GENOMIC DNA]</scope>
    <source>
        <strain evidence="2 3">SAORIC-696</strain>
    </source>
</reference>
<dbReference type="Pfam" id="PF01261">
    <property type="entry name" value="AP_endonuc_2"/>
    <property type="match status" value="1"/>
</dbReference>
<evidence type="ECO:0000313" key="2">
    <source>
        <dbReference type="EMBL" id="WDE95773.1"/>
    </source>
</evidence>
<dbReference type="PROSITE" id="PS51318">
    <property type="entry name" value="TAT"/>
    <property type="match status" value="1"/>
</dbReference>
<protein>
    <submittedName>
        <fullName evidence="2">Sugar phosphate isomerase/epimerase</fullName>
    </submittedName>
</protein>
<keyword evidence="2" id="KW-0413">Isomerase</keyword>
<dbReference type="PROSITE" id="PS51257">
    <property type="entry name" value="PROKAR_LIPOPROTEIN"/>
    <property type="match status" value="1"/>
</dbReference>
<dbReference type="Gene3D" id="3.20.20.150">
    <property type="entry name" value="Divalent-metal-dependent TIM barrel enzymes"/>
    <property type="match status" value="1"/>
</dbReference>
<evidence type="ECO:0000259" key="1">
    <source>
        <dbReference type="Pfam" id="PF01261"/>
    </source>
</evidence>
<dbReference type="InterPro" id="IPR013022">
    <property type="entry name" value="Xyl_isomerase-like_TIM-brl"/>
</dbReference>
<keyword evidence="3" id="KW-1185">Reference proteome</keyword>
<dbReference type="RefSeq" id="WP_274149543.1">
    <property type="nucleotide sequence ID" value="NZ_CP117811.1"/>
</dbReference>
<proteinExistence type="predicted"/>
<organism evidence="2 3">
    <name type="scientific">Lentisphaera profundi</name>
    <dbReference type="NCBI Taxonomy" id="1658616"/>
    <lineage>
        <taxon>Bacteria</taxon>
        <taxon>Pseudomonadati</taxon>
        <taxon>Lentisphaerota</taxon>
        <taxon>Lentisphaeria</taxon>
        <taxon>Lentisphaerales</taxon>
        <taxon>Lentisphaeraceae</taxon>
        <taxon>Lentisphaera</taxon>
    </lineage>
</organism>
<name>A0ABY7VUI3_9BACT</name>
<dbReference type="EMBL" id="CP117811">
    <property type="protein sequence ID" value="WDE95773.1"/>
    <property type="molecule type" value="Genomic_DNA"/>
</dbReference>
<evidence type="ECO:0000313" key="3">
    <source>
        <dbReference type="Proteomes" id="UP001214250"/>
    </source>
</evidence>
<feature type="domain" description="Xylose isomerase-like TIM barrel" evidence="1">
    <location>
        <begin position="63"/>
        <end position="283"/>
    </location>
</feature>
<gene>
    <name evidence="2" type="ORF">PQO03_08600</name>
</gene>
<dbReference type="InterPro" id="IPR050312">
    <property type="entry name" value="IolE/XylAMocC-like"/>
</dbReference>
<dbReference type="GO" id="GO:0016853">
    <property type="term" value="F:isomerase activity"/>
    <property type="evidence" value="ECO:0007669"/>
    <property type="project" value="UniProtKB-KW"/>
</dbReference>
<dbReference type="PANTHER" id="PTHR12110:SF53">
    <property type="entry name" value="BLR5974 PROTEIN"/>
    <property type="match status" value="1"/>
</dbReference>